<accession>A0AAQ3KTA0</accession>
<evidence type="ECO:0000256" key="6">
    <source>
        <dbReference type="ARBA" id="ARBA00022729"/>
    </source>
</evidence>
<dbReference type="Proteomes" id="UP001327560">
    <property type="component" value="Chromosome 7"/>
</dbReference>
<dbReference type="AlphaFoldDB" id="A0AAQ3KTA0"/>
<evidence type="ECO:0000256" key="11">
    <source>
        <dbReference type="ARBA" id="ARBA00023316"/>
    </source>
</evidence>
<evidence type="ECO:0000256" key="12">
    <source>
        <dbReference type="ARBA" id="ARBA00041871"/>
    </source>
</evidence>
<keyword evidence="7" id="KW-0677">Repeat</keyword>
<evidence type="ECO:0000256" key="13">
    <source>
        <dbReference type="SAM" id="SignalP"/>
    </source>
</evidence>
<dbReference type="Pfam" id="PF13516">
    <property type="entry name" value="LRR_6"/>
    <property type="match status" value="1"/>
</dbReference>
<dbReference type="GO" id="GO:0071555">
    <property type="term" value="P:cell wall organization"/>
    <property type="evidence" value="ECO:0007669"/>
    <property type="project" value="UniProtKB-KW"/>
</dbReference>
<protein>
    <recommendedName>
        <fullName evidence="12">Cell wall hydroxyproline-rich glycoprotein</fullName>
    </recommendedName>
</protein>
<dbReference type="InterPro" id="IPR001611">
    <property type="entry name" value="Leu-rich_rpt"/>
</dbReference>
<keyword evidence="10" id="KW-0379">Hydroxylation</keyword>
<evidence type="ECO:0000313" key="15">
    <source>
        <dbReference type="EMBL" id="WOL14030.1"/>
    </source>
</evidence>
<dbReference type="EMBL" id="CP136896">
    <property type="protein sequence ID" value="WOL14030.1"/>
    <property type="molecule type" value="Genomic_DNA"/>
</dbReference>
<dbReference type="PANTHER" id="PTHR32093">
    <property type="entry name" value="LEUCINE-RICH REPEAT EXTENSIN-LIKE PROTEIN 3-RELATED"/>
    <property type="match status" value="1"/>
</dbReference>
<evidence type="ECO:0000256" key="5">
    <source>
        <dbReference type="ARBA" id="ARBA00022614"/>
    </source>
</evidence>
<evidence type="ECO:0000256" key="9">
    <source>
        <dbReference type="ARBA" id="ARBA00023180"/>
    </source>
</evidence>
<evidence type="ECO:0000313" key="16">
    <source>
        <dbReference type="Proteomes" id="UP001327560"/>
    </source>
</evidence>
<keyword evidence="4" id="KW-0964">Secreted</keyword>
<dbReference type="PANTHER" id="PTHR32093:SF86">
    <property type="entry name" value="EXTENSIN-LIKE PROTEIN"/>
    <property type="match status" value="1"/>
</dbReference>
<keyword evidence="5" id="KW-0433">Leucine-rich repeat</keyword>
<keyword evidence="8" id="KW-0472">Membrane</keyword>
<dbReference type="FunFam" id="3.80.10.10:FF:000400">
    <property type="entry name" value="Nuclear pore complex protein NUP107"/>
    <property type="match status" value="1"/>
</dbReference>
<feature type="chain" id="PRO_5043015800" description="Cell wall hydroxyproline-rich glycoprotein" evidence="13">
    <location>
        <begin position="27"/>
        <end position="419"/>
    </location>
</feature>
<evidence type="ECO:0000256" key="4">
    <source>
        <dbReference type="ARBA" id="ARBA00022525"/>
    </source>
</evidence>
<evidence type="ECO:0000256" key="1">
    <source>
        <dbReference type="ARBA" id="ARBA00004191"/>
    </source>
</evidence>
<comment type="subcellular location">
    <subcellularLocation>
        <location evidence="2">Membrane</location>
    </subcellularLocation>
    <subcellularLocation>
        <location evidence="1">Secreted</location>
        <location evidence="1">Cell wall</location>
    </subcellularLocation>
</comment>
<dbReference type="InterPro" id="IPR051582">
    <property type="entry name" value="LRR_extensin-like_regulator"/>
</dbReference>
<dbReference type="GO" id="GO:0016020">
    <property type="term" value="C:membrane"/>
    <property type="evidence" value="ECO:0007669"/>
    <property type="project" value="UniProtKB-SubCell"/>
</dbReference>
<name>A0AAQ3KTA0_9LILI</name>
<dbReference type="Gene3D" id="3.80.10.10">
    <property type="entry name" value="Ribonuclease Inhibitor"/>
    <property type="match status" value="2"/>
</dbReference>
<evidence type="ECO:0000259" key="14">
    <source>
        <dbReference type="Pfam" id="PF08263"/>
    </source>
</evidence>
<evidence type="ECO:0000256" key="3">
    <source>
        <dbReference type="ARBA" id="ARBA00022512"/>
    </source>
</evidence>
<proteinExistence type="predicted"/>
<reference evidence="15 16" key="1">
    <citation type="submission" date="2023-10" db="EMBL/GenBank/DDBJ databases">
        <title>Chromosome-scale genome assembly provides insights into flower coloration mechanisms of Canna indica.</title>
        <authorList>
            <person name="Li C."/>
        </authorList>
    </citation>
    <scope>NUCLEOTIDE SEQUENCE [LARGE SCALE GENOMIC DNA]</scope>
    <source>
        <tissue evidence="15">Flower</tissue>
    </source>
</reference>
<dbReference type="SUPFAM" id="SSF52058">
    <property type="entry name" value="L domain-like"/>
    <property type="match status" value="1"/>
</dbReference>
<feature type="domain" description="Leucine-rich repeat-containing N-terminal plant-type" evidence="14">
    <location>
        <begin position="59"/>
        <end position="96"/>
    </location>
</feature>
<dbReference type="Pfam" id="PF00560">
    <property type="entry name" value="LRR_1"/>
    <property type="match status" value="5"/>
</dbReference>
<dbReference type="InterPro" id="IPR032675">
    <property type="entry name" value="LRR_dom_sf"/>
</dbReference>
<keyword evidence="9" id="KW-0325">Glycoprotein</keyword>
<evidence type="ECO:0000256" key="10">
    <source>
        <dbReference type="ARBA" id="ARBA00023278"/>
    </source>
</evidence>
<keyword evidence="3" id="KW-0134">Cell wall</keyword>
<evidence type="ECO:0000256" key="7">
    <source>
        <dbReference type="ARBA" id="ARBA00022737"/>
    </source>
</evidence>
<keyword evidence="16" id="KW-1185">Reference proteome</keyword>
<evidence type="ECO:0000256" key="2">
    <source>
        <dbReference type="ARBA" id="ARBA00004370"/>
    </source>
</evidence>
<keyword evidence="11" id="KW-0961">Cell wall biogenesis/degradation</keyword>
<feature type="signal peptide" evidence="13">
    <location>
        <begin position="1"/>
        <end position="26"/>
    </location>
</feature>
<evidence type="ECO:0000256" key="8">
    <source>
        <dbReference type="ARBA" id="ARBA00023136"/>
    </source>
</evidence>
<dbReference type="InterPro" id="IPR013210">
    <property type="entry name" value="LRR_N_plant-typ"/>
</dbReference>
<dbReference type="FunFam" id="3.80.10.10:FF:000041">
    <property type="entry name" value="LRR receptor-like serine/threonine-protein kinase ERECTA"/>
    <property type="match status" value="1"/>
</dbReference>
<dbReference type="Pfam" id="PF08263">
    <property type="entry name" value="LRRNT_2"/>
    <property type="match status" value="1"/>
</dbReference>
<organism evidence="15 16">
    <name type="scientific">Canna indica</name>
    <name type="common">Indian-shot</name>
    <dbReference type="NCBI Taxonomy" id="4628"/>
    <lineage>
        <taxon>Eukaryota</taxon>
        <taxon>Viridiplantae</taxon>
        <taxon>Streptophyta</taxon>
        <taxon>Embryophyta</taxon>
        <taxon>Tracheophyta</taxon>
        <taxon>Spermatophyta</taxon>
        <taxon>Magnoliopsida</taxon>
        <taxon>Liliopsida</taxon>
        <taxon>Zingiberales</taxon>
        <taxon>Cannaceae</taxon>
        <taxon>Canna</taxon>
    </lineage>
</organism>
<gene>
    <name evidence="15" type="ORF">Cni_G22810</name>
</gene>
<sequence>MQTCFLLLLLLLLLLASFHLPHLTSSASIDIGGVVNVGVWFSGKGPSSSSSSSTSSTISEYAALQAWKSAITEDPSGILTTWVGSNVCSYKGIFCSTPPEGTASFSSHSTVVSAIDLNHRNLKGSLVPELAALSHLSILHLNSNRFSGQVPDAFRELQYLTELDLSSNQFAGPFPFATLLIPNLVYLDLRFNSFSGEVPDELFEKELDAIFLNNNQFEGQIPVSLWSSPASVITLANNRFSGSLPSSFGYMSSRTRELLFLNNKLTGCIPDEVGFLGDIEVLDLSFNSFTGHLPSSLSCLSDIEVLNIAHNQLSGALPELVCDLKSLLNLTVSFNFFSGFSQDCDKLSFRNVGFDFSGNCVSGRNMQRPPPQCTGVPGVDLSCIRIPSPQAVACPKVMGQSGVLPGLSFSLPSAVPPLP</sequence>
<keyword evidence="6 13" id="KW-0732">Signal</keyword>